<gene>
    <name evidence="2" type="ORF">GFSPODELE1_LOCUS2496</name>
</gene>
<evidence type="ECO:0000313" key="3">
    <source>
        <dbReference type="Proteomes" id="UP001497453"/>
    </source>
</evidence>
<reference evidence="3" key="1">
    <citation type="submission" date="2024-04" db="EMBL/GenBank/DDBJ databases">
        <authorList>
            <person name="Shaw F."/>
            <person name="Minotto A."/>
        </authorList>
    </citation>
    <scope>NUCLEOTIDE SEQUENCE [LARGE SCALE GENOMIC DNA]</scope>
</reference>
<evidence type="ECO:0000313" key="2">
    <source>
        <dbReference type="EMBL" id="CAL1699088.1"/>
    </source>
</evidence>
<dbReference type="InterPro" id="IPR036291">
    <property type="entry name" value="NAD(P)-bd_dom_sf"/>
</dbReference>
<dbReference type="EMBL" id="OZ037954">
    <property type="protein sequence ID" value="CAL1699088.1"/>
    <property type="molecule type" value="Genomic_DNA"/>
</dbReference>
<dbReference type="Proteomes" id="UP001497453">
    <property type="component" value="Chromosome 11"/>
</dbReference>
<protein>
    <recommendedName>
        <fullName evidence="1">NmrA-like domain-containing protein</fullName>
    </recommendedName>
</protein>
<dbReference type="SUPFAM" id="SSF51735">
    <property type="entry name" value="NAD(P)-binding Rossmann-fold domains"/>
    <property type="match status" value="1"/>
</dbReference>
<dbReference type="InterPro" id="IPR051783">
    <property type="entry name" value="NAD(P)-dependent_oxidoreduct"/>
</dbReference>
<sequence length="348" mass="38053">MSESRTPIFLTGATGYIGGFVLERLLTHPNAKTFDITVISRQEEKVKKLESFGVKAVVGSLDDYPLIEDLASKAHVVFDCADADNFEGVKAILRGLKKRHDTVGDVPIYIHTSGTGVLTDDAKGLVTSDLIYDDLNVEQLASIPDTAFHRNVDLAVVDADKQGYLKSYIILPSTIYGIAKTRLVEAGIQNPYSIQIPAIIKASLARKQAGVVGKGVPFWPDVSIEDIADLYIVLFDAIVTNPDKVGHGREGYYFGENGEHHWSQISRAIGEAFVQLGISTDPEPTPFTDEELIKYFGSLWAGNYSGTNSRCRANRSRAIGWKPKHTTQDMVASIKPEVEAAIKQQGGK</sequence>
<evidence type="ECO:0000259" key="1">
    <source>
        <dbReference type="Pfam" id="PF05368"/>
    </source>
</evidence>
<accession>A0ABP1CWJ8</accession>
<dbReference type="PANTHER" id="PTHR48079">
    <property type="entry name" value="PROTEIN YEEZ"/>
    <property type="match status" value="1"/>
</dbReference>
<dbReference type="PANTHER" id="PTHR48079:SF6">
    <property type="entry name" value="NAD(P)-BINDING DOMAIN-CONTAINING PROTEIN-RELATED"/>
    <property type="match status" value="1"/>
</dbReference>
<dbReference type="Pfam" id="PF05368">
    <property type="entry name" value="NmrA"/>
    <property type="match status" value="1"/>
</dbReference>
<dbReference type="Gene3D" id="3.40.50.720">
    <property type="entry name" value="NAD(P)-binding Rossmann-like Domain"/>
    <property type="match status" value="1"/>
</dbReference>
<proteinExistence type="predicted"/>
<keyword evidence="3" id="KW-1185">Reference proteome</keyword>
<organism evidence="2 3">
    <name type="scientific">Somion occarium</name>
    <dbReference type="NCBI Taxonomy" id="3059160"/>
    <lineage>
        <taxon>Eukaryota</taxon>
        <taxon>Fungi</taxon>
        <taxon>Dikarya</taxon>
        <taxon>Basidiomycota</taxon>
        <taxon>Agaricomycotina</taxon>
        <taxon>Agaricomycetes</taxon>
        <taxon>Polyporales</taxon>
        <taxon>Cerrenaceae</taxon>
        <taxon>Somion</taxon>
    </lineage>
</organism>
<feature type="domain" description="NmrA-like" evidence="1">
    <location>
        <begin position="8"/>
        <end position="80"/>
    </location>
</feature>
<name>A0ABP1CWJ8_9APHY</name>
<dbReference type="InterPro" id="IPR008030">
    <property type="entry name" value="NmrA-like"/>
</dbReference>